<organism evidence="2 3">
    <name type="scientific">Pectobacterium jejuense</name>
    <dbReference type="NCBI Taxonomy" id="2974022"/>
    <lineage>
        <taxon>Bacteria</taxon>
        <taxon>Pseudomonadati</taxon>
        <taxon>Pseudomonadota</taxon>
        <taxon>Gammaproteobacteria</taxon>
        <taxon>Enterobacterales</taxon>
        <taxon>Pectobacteriaceae</taxon>
        <taxon>Pectobacterium</taxon>
    </lineage>
</organism>
<reference evidence="2 3" key="1">
    <citation type="submission" date="2024-10" db="EMBL/GenBank/DDBJ databases">
        <authorList>
            <person name="Lu C.-H."/>
        </authorList>
    </citation>
    <scope>NUCLEOTIDE SEQUENCE [LARGE SCALE GENOMIC DNA]</scope>
    <source>
        <strain evidence="2 3">22LXZD03-01</strain>
    </source>
</reference>
<accession>A0ABW8GTK0</accession>
<gene>
    <name evidence="2" type="ORF">ACIPUH_06420</name>
</gene>
<name>A0ABW8GTK0_9GAMM</name>
<keyword evidence="1" id="KW-1133">Transmembrane helix</keyword>
<comment type="caution">
    <text evidence="2">The sequence shown here is derived from an EMBL/GenBank/DDBJ whole genome shotgun (WGS) entry which is preliminary data.</text>
</comment>
<feature type="transmembrane region" description="Helical" evidence="1">
    <location>
        <begin position="166"/>
        <end position="187"/>
    </location>
</feature>
<feature type="transmembrane region" description="Helical" evidence="1">
    <location>
        <begin position="227"/>
        <end position="245"/>
    </location>
</feature>
<dbReference type="Proteomes" id="UP001617702">
    <property type="component" value="Unassembled WGS sequence"/>
</dbReference>
<protein>
    <submittedName>
        <fullName evidence="2">Uncharacterized protein</fullName>
    </submittedName>
</protein>
<evidence type="ECO:0000256" key="1">
    <source>
        <dbReference type="SAM" id="Phobius"/>
    </source>
</evidence>
<keyword evidence="1" id="KW-0472">Membrane</keyword>
<feature type="transmembrane region" description="Helical" evidence="1">
    <location>
        <begin position="7"/>
        <end position="24"/>
    </location>
</feature>
<keyword evidence="3" id="KW-1185">Reference proteome</keyword>
<dbReference type="EMBL" id="JBIXLB010000002">
    <property type="protein sequence ID" value="MFJ5512423.1"/>
    <property type="molecule type" value="Genomic_DNA"/>
</dbReference>
<feature type="transmembrane region" description="Helical" evidence="1">
    <location>
        <begin position="199"/>
        <end position="220"/>
    </location>
</feature>
<evidence type="ECO:0000313" key="3">
    <source>
        <dbReference type="Proteomes" id="UP001617702"/>
    </source>
</evidence>
<feature type="transmembrane region" description="Helical" evidence="1">
    <location>
        <begin position="30"/>
        <end position="49"/>
    </location>
</feature>
<keyword evidence="1" id="KW-0812">Transmembrane</keyword>
<sequence>MSLLLMRRFWIGVLLPVIIEWVSMTGAIRLWWLWLPVSAPLLIWALFAYRKNRKEEADGNDWRRQQWDAKITTEKFEFCGQAYTFEETFSGTVISYNPNNDTIWVKTDDGAETQISAHGLPFRSSHRIKKYAFHCYHEHNAYTSFHDALIVNTTTKERQINLPRRCFVVFGPSTITLLLGPGFQFTAASYSSAMPVPSFFPATFIILNIIATVSILIFVFDFDNIELWHTYLLATLGCHILIRWLNARIDKFEIAFSHLVSSFKLKN</sequence>
<evidence type="ECO:0000313" key="2">
    <source>
        <dbReference type="EMBL" id="MFJ5512423.1"/>
    </source>
</evidence>
<dbReference type="RefSeq" id="WP_400353421.1">
    <property type="nucleotide sequence ID" value="NZ_JBIXLA010000002.1"/>
</dbReference>
<proteinExistence type="predicted"/>